<comment type="caution">
    <text evidence="2">The sequence shown here is derived from an EMBL/GenBank/DDBJ whole genome shotgun (WGS) entry which is preliminary data.</text>
</comment>
<reference evidence="2 3" key="1">
    <citation type="journal article" date="2024" name="Microbiol. Resour. Announc.">
        <title>Genome annotations for the ascomycete fungi Trichoderma harzianum, Trichoderma aggressivum, and Purpureocillium lilacinum.</title>
        <authorList>
            <person name="Beijen E.P.W."/>
            <person name="Ohm R.A."/>
        </authorList>
    </citation>
    <scope>NUCLEOTIDE SEQUENCE [LARGE SCALE GENOMIC DNA]</scope>
    <source>
        <strain evidence="2 3">CBS 150709</strain>
    </source>
</reference>
<evidence type="ECO:0000256" key="1">
    <source>
        <dbReference type="SAM" id="MobiDB-lite"/>
    </source>
</evidence>
<protein>
    <submittedName>
        <fullName evidence="2">Uncharacterized protein</fullName>
    </submittedName>
</protein>
<keyword evidence="3" id="KW-1185">Reference proteome</keyword>
<gene>
    <name evidence="2" type="ORF">Purlil1_79</name>
</gene>
<feature type="region of interest" description="Disordered" evidence="1">
    <location>
        <begin position="203"/>
        <end position="227"/>
    </location>
</feature>
<evidence type="ECO:0000313" key="3">
    <source>
        <dbReference type="Proteomes" id="UP001287286"/>
    </source>
</evidence>
<dbReference type="Proteomes" id="UP001287286">
    <property type="component" value="Unassembled WGS sequence"/>
</dbReference>
<organism evidence="2 3">
    <name type="scientific">Purpureocillium lilacinum</name>
    <name type="common">Paecilomyces lilacinus</name>
    <dbReference type="NCBI Taxonomy" id="33203"/>
    <lineage>
        <taxon>Eukaryota</taxon>
        <taxon>Fungi</taxon>
        <taxon>Dikarya</taxon>
        <taxon>Ascomycota</taxon>
        <taxon>Pezizomycotina</taxon>
        <taxon>Sordariomycetes</taxon>
        <taxon>Hypocreomycetidae</taxon>
        <taxon>Hypocreales</taxon>
        <taxon>Ophiocordycipitaceae</taxon>
        <taxon>Purpureocillium</taxon>
    </lineage>
</organism>
<sequence>MSLSKLETLVSQLQEFCSECQTTNIRCSEADRSRFPILAARLVDAAAVLSRTLHEQATIKAPNEAAKELAARFSPLSQARRALKKTMFRRNLSLIFLGPKVSAVDSSQVKARKIALQDRCKTLESLAPGHIILWSTTLPPSNWAAGEISKTTFHYLVQELCAEVPSACSEELGAVLGALSSELPFAACDKFLSLVKDFTSTAPPEAQSATEDADMTTDSDQPTEKSRCYDSSRSVCLYGETQRTMSLGPKTAEGATAAQPTINRNTGVWVATMANVEKLGRILGTTLYTGMMASRLRREEMNRRIITLTDCFRLHMAINALRKTWR</sequence>
<evidence type="ECO:0000313" key="2">
    <source>
        <dbReference type="EMBL" id="KAK4095283.1"/>
    </source>
</evidence>
<dbReference type="EMBL" id="JAWRVI010000001">
    <property type="protein sequence ID" value="KAK4095283.1"/>
    <property type="molecule type" value="Genomic_DNA"/>
</dbReference>
<proteinExistence type="predicted"/>
<accession>A0ABR0CHZ9</accession>
<name>A0ABR0CHZ9_PURLI</name>